<keyword evidence="2" id="KW-1185">Reference proteome</keyword>
<dbReference type="AlphaFoldDB" id="A0A6A6W707"/>
<accession>A0A6A6W707</accession>
<evidence type="ECO:0000313" key="2">
    <source>
        <dbReference type="Proteomes" id="UP000799437"/>
    </source>
</evidence>
<evidence type="ECO:0000313" key="1">
    <source>
        <dbReference type="EMBL" id="KAF2757696.1"/>
    </source>
</evidence>
<protein>
    <submittedName>
        <fullName evidence="1">Uncharacterized protein</fullName>
    </submittedName>
</protein>
<name>A0A6A6W707_9PEZI</name>
<reference evidence="1" key="1">
    <citation type="journal article" date="2020" name="Stud. Mycol.">
        <title>101 Dothideomycetes genomes: a test case for predicting lifestyles and emergence of pathogens.</title>
        <authorList>
            <person name="Haridas S."/>
            <person name="Albert R."/>
            <person name="Binder M."/>
            <person name="Bloem J."/>
            <person name="Labutti K."/>
            <person name="Salamov A."/>
            <person name="Andreopoulos B."/>
            <person name="Baker S."/>
            <person name="Barry K."/>
            <person name="Bills G."/>
            <person name="Bluhm B."/>
            <person name="Cannon C."/>
            <person name="Castanera R."/>
            <person name="Culley D."/>
            <person name="Daum C."/>
            <person name="Ezra D."/>
            <person name="Gonzalez J."/>
            <person name="Henrissat B."/>
            <person name="Kuo A."/>
            <person name="Liang C."/>
            <person name="Lipzen A."/>
            <person name="Lutzoni F."/>
            <person name="Magnuson J."/>
            <person name="Mondo S."/>
            <person name="Nolan M."/>
            <person name="Ohm R."/>
            <person name="Pangilinan J."/>
            <person name="Park H.-J."/>
            <person name="Ramirez L."/>
            <person name="Alfaro M."/>
            <person name="Sun H."/>
            <person name="Tritt A."/>
            <person name="Yoshinaga Y."/>
            <person name="Zwiers L.-H."/>
            <person name="Turgeon B."/>
            <person name="Goodwin S."/>
            <person name="Spatafora J."/>
            <person name="Crous P."/>
            <person name="Grigoriev I."/>
        </authorList>
    </citation>
    <scope>NUCLEOTIDE SEQUENCE</scope>
    <source>
        <strain evidence="1">CBS 121739</strain>
    </source>
</reference>
<gene>
    <name evidence="1" type="ORF">EJ05DRAFT_397869</name>
</gene>
<organism evidence="1 2">
    <name type="scientific">Pseudovirgaria hyperparasitica</name>
    <dbReference type="NCBI Taxonomy" id="470096"/>
    <lineage>
        <taxon>Eukaryota</taxon>
        <taxon>Fungi</taxon>
        <taxon>Dikarya</taxon>
        <taxon>Ascomycota</taxon>
        <taxon>Pezizomycotina</taxon>
        <taxon>Dothideomycetes</taxon>
        <taxon>Dothideomycetes incertae sedis</taxon>
        <taxon>Acrospermales</taxon>
        <taxon>Acrospermaceae</taxon>
        <taxon>Pseudovirgaria</taxon>
    </lineage>
</organism>
<sequence>MGVTVIWHATTLIFYGSVTGLSSVQNGSDIRDDFVEKEFRLVNTVAIYSEPRD</sequence>
<dbReference type="RefSeq" id="XP_033600147.1">
    <property type="nucleotide sequence ID" value="XM_033741401.1"/>
</dbReference>
<dbReference type="GeneID" id="54482455"/>
<dbReference type="Proteomes" id="UP000799437">
    <property type="component" value="Unassembled WGS sequence"/>
</dbReference>
<proteinExistence type="predicted"/>
<dbReference type="EMBL" id="ML996573">
    <property type="protein sequence ID" value="KAF2757696.1"/>
    <property type="molecule type" value="Genomic_DNA"/>
</dbReference>